<sequence>MCPPCPNHHSNLFGQLELYLDNTSNIDSPSFLTAVTTGPRARPPTTGSERPQ</sequence>
<accession>A0A2X0NEY3</accession>
<organism evidence="2 3">
    <name type="scientific">Microbotryum saponariae</name>
    <dbReference type="NCBI Taxonomy" id="289078"/>
    <lineage>
        <taxon>Eukaryota</taxon>
        <taxon>Fungi</taxon>
        <taxon>Dikarya</taxon>
        <taxon>Basidiomycota</taxon>
        <taxon>Pucciniomycotina</taxon>
        <taxon>Microbotryomycetes</taxon>
        <taxon>Microbotryales</taxon>
        <taxon>Microbotryaceae</taxon>
        <taxon>Microbotryum</taxon>
    </lineage>
</organism>
<protein>
    <submittedName>
        <fullName evidence="2">BZ3500_MvSof-1268-A1-R1_Chr11-1g03117 protein</fullName>
    </submittedName>
</protein>
<gene>
    <name evidence="2" type="ORF">BZ3500_MVSOF-1268-A1-R1_CHR11-1G03117</name>
</gene>
<proteinExistence type="predicted"/>
<dbReference type="EMBL" id="FMWP01000138">
    <property type="protein sequence ID" value="SDA03677.1"/>
    <property type="molecule type" value="Genomic_DNA"/>
</dbReference>
<reference evidence="3" key="1">
    <citation type="submission" date="2016-10" db="EMBL/GenBank/DDBJ databases">
        <authorList>
            <person name="Jeantristanb JTB J.-T."/>
            <person name="Ricardo R."/>
        </authorList>
    </citation>
    <scope>NUCLEOTIDE SEQUENCE [LARGE SCALE GENOMIC DNA]</scope>
</reference>
<feature type="region of interest" description="Disordered" evidence="1">
    <location>
        <begin position="30"/>
        <end position="52"/>
    </location>
</feature>
<evidence type="ECO:0000313" key="2">
    <source>
        <dbReference type="EMBL" id="SDA03677.1"/>
    </source>
</evidence>
<evidence type="ECO:0000256" key="1">
    <source>
        <dbReference type="SAM" id="MobiDB-lite"/>
    </source>
</evidence>
<feature type="compositionally biased region" description="Low complexity" evidence="1">
    <location>
        <begin position="33"/>
        <end position="52"/>
    </location>
</feature>
<evidence type="ECO:0000313" key="3">
    <source>
        <dbReference type="Proteomes" id="UP000249723"/>
    </source>
</evidence>
<dbReference type="AlphaFoldDB" id="A0A2X0NEY3"/>
<keyword evidence="3" id="KW-1185">Reference proteome</keyword>
<dbReference type="Proteomes" id="UP000249723">
    <property type="component" value="Unassembled WGS sequence"/>
</dbReference>
<name>A0A2X0NEY3_9BASI</name>